<accession>A0A067KBP5</accession>
<reference evidence="2 3" key="1">
    <citation type="journal article" date="2014" name="PLoS ONE">
        <title>Global Analysis of Gene Expression Profiles in Physic Nut (Jatropha curcas L.) Seedlings Exposed to Salt Stress.</title>
        <authorList>
            <person name="Zhang L."/>
            <person name="Zhang C."/>
            <person name="Wu P."/>
            <person name="Chen Y."/>
            <person name="Li M."/>
            <person name="Jiang H."/>
            <person name="Wu G."/>
        </authorList>
    </citation>
    <scope>NUCLEOTIDE SEQUENCE [LARGE SCALE GENOMIC DNA]</scope>
    <source>
        <strain evidence="3">cv. GZQX0401</strain>
        <tissue evidence="2">Young leaves</tissue>
    </source>
</reference>
<sequence length="184" mass="21143">MNNLLSGEISWMMMDSSHSQQLTQDQSASPEYNQFQVGMQPPVHIPQQQIEIEIQPTAQQPILAVEDHCIDSSPQINKYNGNEKKIKELETKCIDIDKRLQELQSRATGVNSMALQQLGRKYIDTLAEQDSIQDTIYRLDSRGSNPLAITGMQKFKRRYIFRLCMFFLMAFSGIMLSSCWVKMC</sequence>
<evidence type="ECO:0000313" key="2">
    <source>
        <dbReference type="EMBL" id="KDP33646.1"/>
    </source>
</evidence>
<feature type="transmembrane region" description="Helical" evidence="1">
    <location>
        <begin position="159"/>
        <end position="183"/>
    </location>
</feature>
<gene>
    <name evidence="2" type="ORF">JCGZ_07217</name>
</gene>
<keyword evidence="1" id="KW-1133">Transmembrane helix</keyword>
<dbReference type="Proteomes" id="UP000027138">
    <property type="component" value="Unassembled WGS sequence"/>
</dbReference>
<dbReference type="EMBL" id="KK914539">
    <property type="protein sequence ID" value="KDP33646.1"/>
    <property type="molecule type" value="Genomic_DNA"/>
</dbReference>
<evidence type="ECO:0000313" key="3">
    <source>
        <dbReference type="Proteomes" id="UP000027138"/>
    </source>
</evidence>
<proteinExistence type="predicted"/>
<dbReference type="AlphaFoldDB" id="A0A067KBP5"/>
<evidence type="ECO:0000256" key="1">
    <source>
        <dbReference type="SAM" id="Phobius"/>
    </source>
</evidence>
<organism evidence="2 3">
    <name type="scientific">Jatropha curcas</name>
    <name type="common">Barbados nut</name>
    <dbReference type="NCBI Taxonomy" id="180498"/>
    <lineage>
        <taxon>Eukaryota</taxon>
        <taxon>Viridiplantae</taxon>
        <taxon>Streptophyta</taxon>
        <taxon>Embryophyta</taxon>
        <taxon>Tracheophyta</taxon>
        <taxon>Spermatophyta</taxon>
        <taxon>Magnoliopsida</taxon>
        <taxon>eudicotyledons</taxon>
        <taxon>Gunneridae</taxon>
        <taxon>Pentapetalae</taxon>
        <taxon>rosids</taxon>
        <taxon>fabids</taxon>
        <taxon>Malpighiales</taxon>
        <taxon>Euphorbiaceae</taxon>
        <taxon>Crotonoideae</taxon>
        <taxon>Jatropheae</taxon>
        <taxon>Jatropha</taxon>
    </lineage>
</organism>
<keyword evidence="3" id="KW-1185">Reference proteome</keyword>
<protein>
    <submittedName>
        <fullName evidence="2">Uncharacterized protein</fullName>
    </submittedName>
</protein>
<keyword evidence="1" id="KW-0472">Membrane</keyword>
<name>A0A067KBP5_JATCU</name>
<keyword evidence="1" id="KW-0812">Transmembrane</keyword>